<evidence type="ECO:0000313" key="2">
    <source>
        <dbReference type="Proteomes" id="UP000050741"/>
    </source>
</evidence>
<evidence type="ECO:0000313" key="3">
    <source>
        <dbReference type="WBParaSite" id="GPLIN_000872300"/>
    </source>
</evidence>
<evidence type="ECO:0000256" key="1">
    <source>
        <dbReference type="SAM" id="MobiDB-lite"/>
    </source>
</evidence>
<feature type="region of interest" description="Disordered" evidence="1">
    <location>
        <begin position="90"/>
        <end position="137"/>
    </location>
</feature>
<proteinExistence type="predicted"/>
<name>A0A183C777_GLOPA</name>
<protein>
    <submittedName>
        <fullName evidence="3">Uncharacterized protein</fullName>
    </submittedName>
</protein>
<reference evidence="2" key="1">
    <citation type="submission" date="2014-05" db="EMBL/GenBank/DDBJ databases">
        <title>The genome and life-stage specific transcriptomes of Globodera pallida elucidate key aspects of plant parasitism by a cyst nematode.</title>
        <authorList>
            <person name="Cotton J.A."/>
            <person name="Lilley C.J."/>
            <person name="Jones L.M."/>
            <person name="Kikuchi T."/>
            <person name="Reid A.J."/>
            <person name="Thorpe P."/>
            <person name="Tsai I.J."/>
            <person name="Beasley H."/>
            <person name="Blok V."/>
            <person name="Cock P.J.A."/>
            <person name="Van den Akker S.E."/>
            <person name="Holroyd N."/>
            <person name="Hunt M."/>
            <person name="Mantelin S."/>
            <person name="Naghra H."/>
            <person name="Pain A."/>
            <person name="Palomares-Rius J.E."/>
            <person name="Zarowiecki M."/>
            <person name="Berriman M."/>
            <person name="Jones J.T."/>
            <person name="Urwin P.E."/>
        </authorList>
    </citation>
    <scope>NUCLEOTIDE SEQUENCE [LARGE SCALE GENOMIC DNA]</scope>
    <source>
        <strain evidence="2">Lindley</strain>
    </source>
</reference>
<dbReference type="AlphaFoldDB" id="A0A183C777"/>
<dbReference type="WBParaSite" id="GPLIN_000872300">
    <property type="protein sequence ID" value="GPLIN_000872300"/>
    <property type="gene ID" value="GPLIN_000872300"/>
</dbReference>
<keyword evidence="2" id="KW-1185">Reference proteome</keyword>
<sequence length="137" mass="15804">PPLRLNDETVPPSPSPTAGGSCVQMLNHHQHNYKHQQQQQQQQQRHQLFQQQRRLSSVERCPCCSNSPNQQQHIPMAAPTQVPRILVESRGTELQQQQHQDQRHFNRNRNGREEGTVAATESETAGRHTPPPLMRRF</sequence>
<feature type="region of interest" description="Disordered" evidence="1">
    <location>
        <begin position="1"/>
        <end position="23"/>
    </location>
</feature>
<organism evidence="2 3">
    <name type="scientific">Globodera pallida</name>
    <name type="common">Potato cyst nematode worm</name>
    <name type="synonym">Heterodera pallida</name>
    <dbReference type="NCBI Taxonomy" id="36090"/>
    <lineage>
        <taxon>Eukaryota</taxon>
        <taxon>Metazoa</taxon>
        <taxon>Ecdysozoa</taxon>
        <taxon>Nematoda</taxon>
        <taxon>Chromadorea</taxon>
        <taxon>Rhabditida</taxon>
        <taxon>Tylenchina</taxon>
        <taxon>Tylenchomorpha</taxon>
        <taxon>Tylenchoidea</taxon>
        <taxon>Heteroderidae</taxon>
        <taxon>Heteroderinae</taxon>
        <taxon>Globodera</taxon>
    </lineage>
</organism>
<reference evidence="3" key="2">
    <citation type="submission" date="2016-06" db="UniProtKB">
        <authorList>
            <consortium name="WormBaseParasite"/>
        </authorList>
    </citation>
    <scope>IDENTIFICATION</scope>
</reference>
<feature type="compositionally biased region" description="Basic and acidic residues" evidence="1">
    <location>
        <begin position="100"/>
        <end position="115"/>
    </location>
</feature>
<dbReference type="Proteomes" id="UP000050741">
    <property type="component" value="Unassembled WGS sequence"/>
</dbReference>
<accession>A0A183C777</accession>